<dbReference type="EMBL" id="JAXUIC010000010">
    <property type="protein sequence ID" value="KAK4566154.1"/>
    <property type="molecule type" value="Genomic_DNA"/>
</dbReference>
<evidence type="ECO:0000313" key="1">
    <source>
        <dbReference type="EMBL" id="KAK4566154.1"/>
    </source>
</evidence>
<comment type="caution">
    <text evidence="1">The sequence shown here is derived from an EMBL/GenBank/DDBJ whole genome shotgun (WGS) entry which is preliminary data.</text>
</comment>
<evidence type="ECO:0000313" key="2">
    <source>
        <dbReference type="Proteomes" id="UP001324115"/>
    </source>
</evidence>
<gene>
    <name evidence="1" type="ORF">RGQ29_002390</name>
</gene>
<sequence>MSSKFVTILIALEHGIVQRIDPTHLHIRVFALVLSLALPDVHLLHIYLFACKLILKKHGLKKRSILGLCCGTR</sequence>
<reference evidence="1 2" key="1">
    <citation type="journal article" date="2023" name="G3 (Bethesda)">
        <title>A haplotype-resolved chromosome-scale genome for Quercus rubra L. provides insights into the genetics of adaptive traits for red oak species.</title>
        <authorList>
            <person name="Kapoor B."/>
            <person name="Jenkins J."/>
            <person name="Schmutz J."/>
            <person name="Zhebentyayeva T."/>
            <person name="Kuelheim C."/>
            <person name="Coggeshall M."/>
            <person name="Heim C."/>
            <person name="Lasky J.R."/>
            <person name="Leites L."/>
            <person name="Islam-Faridi N."/>
            <person name="Romero-Severson J."/>
            <person name="DeLeo V.L."/>
            <person name="Lucas S.M."/>
            <person name="Lazic D."/>
            <person name="Gailing O."/>
            <person name="Carlson J."/>
            <person name="Staton M."/>
        </authorList>
    </citation>
    <scope>NUCLEOTIDE SEQUENCE [LARGE SCALE GENOMIC DNA]</scope>
    <source>
        <strain evidence="1">Pseudo-F2</strain>
    </source>
</reference>
<keyword evidence="2" id="KW-1185">Reference proteome</keyword>
<protein>
    <submittedName>
        <fullName evidence="1">Uncharacterized protein</fullName>
    </submittedName>
</protein>
<name>A0AAN7ICT9_QUERU</name>
<accession>A0AAN7ICT9</accession>
<dbReference type="Proteomes" id="UP001324115">
    <property type="component" value="Unassembled WGS sequence"/>
</dbReference>
<dbReference type="AlphaFoldDB" id="A0AAN7ICT9"/>
<organism evidence="1 2">
    <name type="scientific">Quercus rubra</name>
    <name type="common">Northern red oak</name>
    <name type="synonym">Quercus borealis</name>
    <dbReference type="NCBI Taxonomy" id="3512"/>
    <lineage>
        <taxon>Eukaryota</taxon>
        <taxon>Viridiplantae</taxon>
        <taxon>Streptophyta</taxon>
        <taxon>Embryophyta</taxon>
        <taxon>Tracheophyta</taxon>
        <taxon>Spermatophyta</taxon>
        <taxon>Magnoliopsida</taxon>
        <taxon>eudicotyledons</taxon>
        <taxon>Gunneridae</taxon>
        <taxon>Pentapetalae</taxon>
        <taxon>rosids</taxon>
        <taxon>fabids</taxon>
        <taxon>Fagales</taxon>
        <taxon>Fagaceae</taxon>
        <taxon>Quercus</taxon>
    </lineage>
</organism>
<proteinExistence type="predicted"/>